<name>A0A2P6MJP9_ALKUR</name>
<evidence type="ECO:0000256" key="4">
    <source>
        <dbReference type="ARBA" id="ARBA00022692"/>
    </source>
</evidence>
<comment type="subcellular location">
    <subcellularLocation>
        <location evidence="1">Cell membrane</location>
        <topology evidence="1">Multi-pass membrane protein</topology>
    </subcellularLocation>
</comment>
<dbReference type="PANTHER" id="PTHR42775">
    <property type="entry name" value="PERMEASE RV2963-RELATED"/>
    <property type="match status" value="1"/>
</dbReference>
<dbReference type="InterPro" id="IPR053166">
    <property type="entry name" value="UPF0718_permease"/>
</dbReference>
<evidence type="ECO:0000256" key="7">
    <source>
        <dbReference type="SAM" id="Phobius"/>
    </source>
</evidence>
<feature type="transmembrane region" description="Helical" evidence="7">
    <location>
        <begin position="266"/>
        <end position="286"/>
    </location>
</feature>
<keyword evidence="5 7" id="KW-1133">Transmembrane helix</keyword>
<keyword evidence="3" id="KW-1003">Cell membrane</keyword>
<feature type="transmembrane region" description="Helical" evidence="7">
    <location>
        <begin position="200"/>
        <end position="217"/>
    </location>
</feature>
<dbReference type="PANTHER" id="PTHR42775:SF2">
    <property type="entry name" value="PERMEASE"/>
    <property type="match status" value="1"/>
</dbReference>
<reference evidence="8 9" key="1">
    <citation type="submission" date="2018-03" db="EMBL/GenBank/DDBJ databases">
        <title>Bacillus urumqiensis sp. nov., a moderately haloalkaliphilic bacterium isolated from a salt lake.</title>
        <authorList>
            <person name="Zhao B."/>
            <person name="Liao Z."/>
        </authorList>
    </citation>
    <scope>NUCLEOTIDE SEQUENCE [LARGE SCALE GENOMIC DNA]</scope>
    <source>
        <strain evidence="8 9">BZ-SZ-XJ18</strain>
    </source>
</reference>
<protein>
    <submittedName>
        <fullName evidence="8">Permease</fullName>
    </submittedName>
</protein>
<dbReference type="InterPro" id="IPR005524">
    <property type="entry name" value="DUF318"/>
</dbReference>
<feature type="transmembrane region" description="Helical" evidence="7">
    <location>
        <begin position="165"/>
        <end position="188"/>
    </location>
</feature>
<dbReference type="GO" id="GO:0005886">
    <property type="term" value="C:plasma membrane"/>
    <property type="evidence" value="ECO:0007669"/>
    <property type="project" value="UniProtKB-SubCell"/>
</dbReference>
<gene>
    <name evidence="8" type="ORF">C6I21_03995</name>
</gene>
<feature type="transmembrane region" description="Helical" evidence="7">
    <location>
        <begin position="85"/>
        <end position="107"/>
    </location>
</feature>
<feature type="transmembrane region" description="Helical" evidence="7">
    <location>
        <begin position="229"/>
        <end position="251"/>
    </location>
</feature>
<organism evidence="8 9">
    <name type="scientific">Alkalicoccus urumqiensis</name>
    <name type="common">Bacillus urumqiensis</name>
    <dbReference type="NCBI Taxonomy" id="1548213"/>
    <lineage>
        <taxon>Bacteria</taxon>
        <taxon>Bacillati</taxon>
        <taxon>Bacillota</taxon>
        <taxon>Bacilli</taxon>
        <taxon>Bacillales</taxon>
        <taxon>Bacillaceae</taxon>
        <taxon>Alkalicoccus</taxon>
    </lineage>
</organism>
<dbReference type="AlphaFoldDB" id="A0A2P6MJP9"/>
<evidence type="ECO:0000256" key="6">
    <source>
        <dbReference type="ARBA" id="ARBA00023136"/>
    </source>
</evidence>
<feature type="transmembrane region" description="Helical" evidence="7">
    <location>
        <begin position="113"/>
        <end position="134"/>
    </location>
</feature>
<evidence type="ECO:0000256" key="1">
    <source>
        <dbReference type="ARBA" id="ARBA00004651"/>
    </source>
</evidence>
<sequence>MTAAIHTFFMLMLQLTVLFFAFSFLLHLLQVFIPYEALERRLRRAPAFAGGLLALFLAFITPFCSCSTIPLVVQLLQKNIRFGVVMVFLFASPLLDPTIFSVMAVFLGWETAVLYMIITAAFSLGMGLLLEALGMERTVKQVVMSGYHSEKKTFSWRRAWEETWVLMKTVFPYLTLGAAVGAVIHGLVPASFISTHLGGDAWWLIPAAAVIGLPLYIRVSSMIPISQMFIAGGMAAGPVMAMLISSAGASLPELVLMKTIFKSEMIAVFVLSVLTMSTVSGFLFYLF</sequence>
<keyword evidence="4 7" id="KW-0812">Transmembrane</keyword>
<proteinExistence type="inferred from homology"/>
<dbReference type="RefSeq" id="WP_105958149.1">
    <property type="nucleotide sequence ID" value="NZ_PVNS01000003.1"/>
</dbReference>
<dbReference type="Proteomes" id="UP000243650">
    <property type="component" value="Unassembled WGS sequence"/>
</dbReference>
<feature type="transmembrane region" description="Helical" evidence="7">
    <location>
        <begin position="47"/>
        <end position="73"/>
    </location>
</feature>
<comment type="caution">
    <text evidence="8">The sequence shown here is derived from an EMBL/GenBank/DDBJ whole genome shotgun (WGS) entry which is preliminary data.</text>
</comment>
<evidence type="ECO:0000313" key="9">
    <source>
        <dbReference type="Proteomes" id="UP000243650"/>
    </source>
</evidence>
<evidence type="ECO:0000313" key="8">
    <source>
        <dbReference type="EMBL" id="PRO66512.1"/>
    </source>
</evidence>
<comment type="similarity">
    <text evidence="2">Belongs to the UPF0718 family.</text>
</comment>
<evidence type="ECO:0000256" key="3">
    <source>
        <dbReference type="ARBA" id="ARBA00022475"/>
    </source>
</evidence>
<dbReference type="OrthoDB" id="9777774at2"/>
<accession>A0A2P6MJP9</accession>
<keyword evidence="6 7" id="KW-0472">Membrane</keyword>
<evidence type="ECO:0000256" key="2">
    <source>
        <dbReference type="ARBA" id="ARBA00006386"/>
    </source>
</evidence>
<evidence type="ECO:0000256" key="5">
    <source>
        <dbReference type="ARBA" id="ARBA00022989"/>
    </source>
</evidence>
<feature type="transmembrane region" description="Helical" evidence="7">
    <location>
        <begin position="12"/>
        <end position="35"/>
    </location>
</feature>
<dbReference type="Pfam" id="PF03773">
    <property type="entry name" value="ArsP_1"/>
    <property type="match status" value="1"/>
</dbReference>
<dbReference type="EMBL" id="PVNS01000003">
    <property type="protein sequence ID" value="PRO66512.1"/>
    <property type="molecule type" value="Genomic_DNA"/>
</dbReference>
<keyword evidence="9" id="KW-1185">Reference proteome</keyword>